<organism evidence="1 2">
    <name type="scientific">Clostridium gallinarum</name>
    <dbReference type="NCBI Taxonomy" id="2762246"/>
    <lineage>
        <taxon>Bacteria</taxon>
        <taxon>Bacillati</taxon>
        <taxon>Bacillota</taxon>
        <taxon>Clostridia</taxon>
        <taxon>Eubacteriales</taxon>
        <taxon>Clostridiaceae</taxon>
        <taxon>Clostridium</taxon>
    </lineage>
</organism>
<evidence type="ECO:0000313" key="2">
    <source>
        <dbReference type="Proteomes" id="UP000640335"/>
    </source>
</evidence>
<dbReference type="InterPro" id="IPR014948">
    <property type="entry name" value="BrxA"/>
</dbReference>
<dbReference type="Gene3D" id="1.10.3540.10">
    <property type="entry name" value="uncharacterized protein from magnetospirillum magneticum domain"/>
    <property type="match status" value="1"/>
</dbReference>
<dbReference type="Pfam" id="PF08849">
    <property type="entry name" value="BrxA"/>
    <property type="match status" value="1"/>
</dbReference>
<dbReference type="Proteomes" id="UP000640335">
    <property type="component" value="Unassembled WGS sequence"/>
</dbReference>
<evidence type="ECO:0000313" key="1">
    <source>
        <dbReference type="EMBL" id="MBD7913941.1"/>
    </source>
</evidence>
<comment type="caution">
    <text evidence="1">The sequence shown here is derived from an EMBL/GenBank/DDBJ whole genome shotgun (WGS) entry which is preliminary data.</text>
</comment>
<dbReference type="RefSeq" id="WP_191748094.1">
    <property type="nucleotide sequence ID" value="NZ_JACSQZ010000005.1"/>
</dbReference>
<name>A0ABR8Q0J3_9CLOT</name>
<dbReference type="EMBL" id="JACSQZ010000005">
    <property type="protein sequence ID" value="MBD7913941.1"/>
    <property type="molecule type" value="Genomic_DNA"/>
</dbReference>
<keyword evidence="2" id="KW-1185">Reference proteome</keyword>
<sequence length="198" mass="23148">MNNKEYSAKLTGESFLLYEFKIIAKLKREGFSDKDIRKIVLEENLFQYKFKSSITRRLTPLLQRVNVLDNTLIDILIDDPLVDGVVINLYAIMKNDRLFFEFMNEVVKEKLQNNSEIIEKKDINIYFEHKAEQNEEITKWSDATIQKLKQVIKKILSEAKILNLKTGEVHKLIMSQGLKEYLVKKGDAKYVLAMGENL</sequence>
<accession>A0ABR8Q0J3</accession>
<proteinExistence type="predicted"/>
<protein>
    <submittedName>
        <fullName evidence="1">DUF1819 family protein</fullName>
    </submittedName>
</protein>
<reference evidence="1 2" key="1">
    <citation type="submission" date="2020-08" db="EMBL/GenBank/DDBJ databases">
        <title>A Genomic Blueprint of the Chicken Gut Microbiome.</title>
        <authorList>
            <person name="Gilroy R."/>
            <person name="Ravi A."/>
            <person name="Getino M."/>
            <person name="Pursley I."/>
            <person name="Horton D.L."/>
            <person name="Alikhan N.-F."/>
            <person name="Baker D."/>
            <person name="Gharbi K."/>
            <person name="Hall N."/>
            <person name="Watson M."/>
            <person name="Adriaenssens E.M."/>
            <person name="Foster-Nyarko E."/>
            <person name="Jarju S."/>
            <person name="Secka A."/>
            <person name="Antonio M."/>
            <person name="Oren A."/>
            <person name="Chaudhuri R."/>
            <person name="La Ragione R.M."/>
            <person name="Hildebrand F."/>
            <person name="Pallen M.J."/>
        </authorList>
    </citation>
    <scope>NUCLEOTIDE SEQUENCE [LARGE SCALE GENOMIC DNA]</scope>
    <source>
        <strain evidence="1 2">Sa3CUN1</strain>
    </source>
</reference>
<dbReference type="InterPro" id="IPR023137">
    <property type="entry name" value="BrxA_sf"/>
</dbReference>
<gene>
    <name evidence="1" type="ORF">H9660_02155</name>
</gene>